<evidence type="ECO:0000313" key="12">
    <source>
        <dbReference type="Proteomes" id="UP000256478"/>
    </source>
</evidence>
<sequence>MSVNLYQTGVSGLLSAQQQLATTGHNIANVNTEGYSRQRAEQSPTLAIQNGGNYIGTGTYVSDIARLYDQFAYREQVVNQSSLGAANASNASLTQLNGLLGSAGGAITTSIQQFYQAMNSIADNPSDPALRSIALNQAKTLTTNFNNLNDSFDRIESATNGEISEIAKQISEISTEIANINERVLHSNSPGQPGQPNDLLDERDRLINKLAEFTSVNTVTDANGVMTVMIGSGNTLVAGTTPLSLQVIPGDPDPLQTQVAIASANTTIPLKEDTLGGALAAKIKFRDEDLAKARSEINRVALVLSETLNGAQRQGLDLNQGQGANFFRDVNDATNQTSRILPYAGNSSAPGLQSGIEITDVTQLPANDFDLVFDGTNYQLTNLADGTTTNLGAPGSGTYTTAFGFNFVENSGAPAAGDRFTIRPTENSAALMQVALTDGKGIAASSAVSIKASDNNVSAGAVNIVEVSDPVAARAAAPMRIDVLENPPGSGTFNYTITDNTNTTSAPIAYTPPSQQVQLPPPPATAAFTIEITGTPSGQAPNGPEQFTISDAFGVGNGENAKFVADSRDKGIINGGRESFTQSIGITTAQVGSQTKAAELSVETSQALFTQAFNRNQETSGVNLDEEAANLLRFQQAYQASSRVVSVANTIFDTLLSAVG</sequence>
<comment type="subcellular location">
    <subcellularLocation>
        <location evidence="1">Bacterial flagellum</location>
    </subcellularLocation>
    <subcellularLocation>
        <location evidence="2">Secreted</location>
    </subcellularLocation>
</comment>
<dbReference type="PANTHER" id="PTHR30033:SF1">
    <property type="entry name" value="FLAGELLAR HOOK-ASSOCIATED PROTEIN 1"/>
    <property type="match status" value="1"/>
</dbReference>
<dbReference type="GO" id="GO:0005576">
    <property type="term" value="C:extracellular region"/>
    <property type="evidence" value="ECO:0007669"/>
    <property type="project" value="UniProtKB-SubCell"/>
</dbReference>
<dbReference type="NCBIfam" id="TIGR02492">
    <property type="entry name" value="flgK_ends"/>
    <property type="match status" value="1"/>
</dbReference>
<keyword evidence="11" id="KW-0966">Cell projection</keyword>
<dbReference type="InterPro" id="IPR001444">
    <property type="entry name" value="Flag_bb_rod_N"/>
</dbReference>
<dbReference type="Pfam" id="PF21158">
    <property type="entry name" value="flgK_1st_1"/>
    <property type="match status" value="1"/>
</dbReference>
<comment type="similarity">
    <text evidence="3">Belongs to the flagella basal body rod proteins family.</text>
</comment>
<feature type="domain" description="Flagellar hook-associated protein FlgK helical" evidence="10">
    <location>
        <begin position="93"/>
        <end position="327"/>
    </location>
</feature>
<feature type="domain" description="Flagellar hook-associated protein 1 D2-like" evidence="9">
    <location>
        <begin position="356"/>
        <end position="424"/>
    </location>
</feature>
<evidence type="ECO:0000256" key="6">
    <source>
        <dbReference type="ARBA" id="ARBA00023143"/>
    </source>
</evidence>
<dbReference type="AlphaFoldDB" id="A0A3E0TN62"/>
<dbReference type="InterPro" id="IPR049119">
    <property type="entry name" value="FlgK_D2-like"/>
</dbReference>
<keyword evidence="11" id="KW-0969">Cilium</keyword>
<dbReference type="GO" id="GO:0044780">
    <property type="term" value="P:bacterial-type flagellum assembly"/>
    <property type="evidence" value="ECO:0007669"/>
    <property type="project" value="InterPro"/>
</dbReference>
<dbReference type="InterPro" id="IPR002371">
    <property type="entry name" value="FlgK"/>
</dbReference>
<dbReference type="Pfam" id="PF22638">
    <property type="entry name" value="FlgK_D1"/>
    <property type="match status" value="1"/>
</dbReference>
<evidence type="ECO:0000313" key="11">
    <source>
        <dbReference type="EMBL" id="REL26031.1"/>
    </source>
</evidence>
<dbReference type="InterPro" id="IPR053927">
    <property type="entry name" value="FlgK_helical"/>
</dbReference>
<evidence type="ECO:0000256" key="4">
    <source>
        <dbReference type="ARBA" id="ARBA00016244"/>
    </source>
</evidence>
<dbReference type="SUPFAM" id="SSF64518">
    <property type="entry name" value="Phase 1 flagellin"/>
    <property type="match status" value="2"/>
</dbReference>
<organism evidence="11 12">
    <name type="scientific">Thalassotalea euphylliae</name>
    <dbReference type="NCBI Taxonomy" id="1655234"/>
    <lineage>
        <taxon>Bacteria</taxon>
        <taxon>Pseudomonadati</taxon>
        <taxon>Pseudomonadota</taxon>
        <taxon>Gammaproteobacteria</taxon>
        <taxon>Alteromonadales</taxon>
        <taxon>Colwelliaceae</taxon>
        <taxon>Thalassotalea</taxon>
    </lineage>
</organism>
<dbReference type="GO" id="GO:0009424">
    <property type="term" value="C:bacterial-type flagellum hook"/>
    <property type="evidence" value="ECO:0007669"/>
    <property type="project" value="InterPro"/>
</dbReference>
<evidence type="ECO:0000256" key="5">
    <source>
        <dbReference type="ARBA" id="ARBA00022525"/>
    </source>
</evidence>
<keyword evidence="11" id="KW-0282">Flagellum</keyword>
<comment type="caution">
    <text evidence="11">The sequence shown here is derived from an EMBL/GenBank/DDBJ whole genome shotgun (WGS) entry which is preliminary data.</text>
</comment>
<name>A0A3E0TN62_9GAMM</name>
<dbReference type="RefSeq" id="WP_116007152.1">
    <property type="nucleotide sequence ID" value="NZ_QUOU01000001.1"/>
</dbReference>
<feature type="domain" description="Flagellar basal body rod protein N-terminal" evidence="7">
    <location>
        <begin position="7"/>
        <end position="35"/>
    </location>
</feature>
<dbReference type="EMBL" id="QUOU01000001">
    <property type="protein sequence ID" value="REL26031.1"/>
    <property type="molecule type" value="Genomic_DNA"/>
</dbReference>
<dbReference type="OrthoDB" id="9802553at2"/>
<dbReference type="PRINTS" id="PR01005">
    <property type="entry name" value="FLGHOOKAP1"/>
</dbReference>
<dbReference type="GO" id="GO:0005198">
    <property type="term" value="F:structural molecule activity"/>
    <property type="evidence" value="ECO:0007669"/>
    <property type="project" value="InterPro"/>
</dbReference>
<evidence type="ECO:0000256" key="3">
    <source>
        <dbReference type="ARBA" id="ARBA00009677"/>
    </source>
</evidence>
<keyword evidence="6" id="KW-0975">Bacterial flagellum</keyword>
<dbReference type="Pfam" id="PF06429">
    <property type="entry name" value="Flg_bbr_C"/>
    <property type="match status" value="1"/>
</dbReference>
<feature type="domain" description="Flagellar basal-body/hook protein C-terminal" evidence="8">
    <location>
        <begin position="618"/>
        <end position="657"/>
    </location>
</feature>
<evidence type="ECO:0000259" key="7">
    <source>
        <dbReference type="Pfam" id="PF00460"/>
    </source>
</evidence>
<dbReference type="Proteomes" id="UP000256478">
    <property type="component" value="Unassembled WGS sequence"/>
</dbReference>
<protein>
    <recommendedName>
        <fullName evidence="4">Flagellar hook-associated protein 1</fullName>
    </recommendedName>
</protein>
<evidence type="ECO:0000256" key="1">
    <source>
        <dbReference type="ARBA" id="ARBA00004365"/>
    </source>
</evidence>
<evidence type="ECO:0000259" key="9">
    <source>
        <dbReference type="Pfam" id="PF21158"/>
    </source>
</evidence>
<evidence type="ECO:0000256" key="2">
    <source>
        <dbReference type="ARBA" id="ARBA00004613"/>
    </source>
</evidence>
<accession>A0A3E0TN62</accession>
<proteinExistence type="inferred from homology"/>
<dbReference type="InterPro" id="IPR010930">
    <property type="entry name" value="Flg_bb/hook_C_dom"/>
</dbReference>
<reference evidence="11 12" key="1">
    <citation type="submission" date="2018-08" db="EMBL/GenBank/DDBJ databases">
        <title>Thalassotalea euphylliae genome.</title>
        <authorList>
            <person name="Summers S."/>
            <person name="Rice S.A."/>
            <person name="Freckelton M.L."/>
            <person name="Nedved B.T."/>
            <person name="Hadfield M.G."/>
        </authorList>
    </citation>
    <scope>NUCLEOTIDE SEQUENCE [LARGE SCALE GENOMIC DNA]</scope>
    <source>
        <strain evidence="11 12">H1</strain>
    </source>
</reference>
<dbReference type="PANTHER" id="PTHR30033">
    <property type="entry name" value="FLAGELLAR HOOK-ASSOCIATED PROTEIN 1"/>
    <property type="match status" value="1"/>
</dbReference>
<evidence type="ECO:0000259" key="8">
    <source>
        <dbReference type="Pfam" id="PF06429"/>
    </source>
</evidence>
<dbReference type="Pfam" id="PF00460">
    <property type="entry name" value="Flg_bb_rod"/>
    <property type="match status" value="1"/>
</dbReference>
<keyword evidence="5" id="KW-0964">Secreted</keyword>
<evidence type="ECO:0000259" key="10">
    <source>
        <dbReference type="Pfam" id="PF22638"/>
    </source>
</evidence>
<gene>
    <name evidence="11" type="primary">flgK</name>
    <name evidence="11" type="ORF">DXX93_05235</name>
</gene>